<accession>A0ABQ1Z5E5</accession>
<dbReference type="EMBL" id="BMFU01000002">
    <property type="protein sequence ID" value="GGH50979.1"/>
    <property type="molecule type" value="Genomic_DNA"/>
</dbReference>
<keyword evidence="1" id="KW-0732">Signal</keyword>
<evidence type="ECO:0000313" key="2">
    <source>
        <dbReference type="EMBL" id="GGH50979.1"/>
    </source>
</evidence>
<evidence type="ECO:0000256" key="1">
    <source>
        <dbReference type="SAM" id="SignalP"/>
    </source>
</evidence>
<evidence type="ECO:0000313" key="3">
    <source>
        <dbReference type="Proteomes" id="UP000652153"/>
    </source>
</evidence>
<dbReference type="Pfam" id="PF00300">
    <property type="entry name" value="His_Phos_1"/>
    <property type="match status" value="1"/>
</dbReference>
<name>A0ABQ1Z5E5_9BACL</name>
<reference evidence="3" key="1">
    <citation type="journal article" date="2019" name="Int. J. Syst. Evol. Microbiol.">
        <title>The Global Catalogue of Microorganisms (GCM) 10K type strain sequencing project: providing services to taxonomists for standard genome sequencing and annotation.</title>
        <authorList>
            <consortium name="The Broad Institute Genomics Platform"/>
            <consortium name="The Broad Institute Genome Sequencing Center for Infectious Disease"/>
            <person name="Wu L."/>
            <person name="Ma J."/>
        </authorList>
    </citation>
    <scope>NUCLEOTIDE SEQUENCE [LARGE SCALE GENOMIC DNA]</scope>
    <source>
        <strain evidence="3">CGMCC 1.12770</strain>
    </source>
</reference>
<proteinExistence type="predicted"/>
<dbReference type="InterPro" id="IPR029033">
    <property type="entry name" value="His_PPase_superfam"/>
</dbReference>
<dbReference type="RefSeq" id="WP_188592001.1">
    <property type="nucleotide sequence ID" value="NZ_BMFU01000002.1"/>
</dbReference>
<feature type="signal peptide" evidence="1">
    <location>
        <begin position="1"/>
        <end position="20"/>
    </location>
</feature>
<protein>
    <submittedName>
        <fullName evidence="2">Histidine phosphatase family protein</fullName>
    </submittedName>
</protein>
<keyword evidence="3" id="KW-1185">Reference proteome</keyword>
<dbReference type="SUPFAM" id="SSF53254">
    <property type="entry name" value="Phosphoglycerate mutase-like"/>
    <property type="match status" value="1"/>
</dbReference>
<dbReference type="CDD" id="cd07040">
    <property type="entry name" value="HP"/>
    <property type="match status" value="1"/>
</dbReference>
<organism evidence="2 3">
    <name type="scientific">Paenibacillus silvae</name>
    <dbReference type="NCBI Taxonomy" id="1325358"/>
    <lineage>
        <taxon>Bacteria</taxon>
        <taxon>Bacillati</taxon>
        <taxon>Bacillota</taxon>
        <taxon>Bacilli</taxon>
        <taxon>Bacillales</taxon>
        <taxon>Paenibacillaceae</taxon>
        <taxon>Paenibacillus</taxon>
    </lineage>
</organism>
<dbReference type="InterPro" id="IPR013078">
    <property type="entry name" value="His_Pase_superF_clade-1"/>
</dbReference>
<dbReference type="Gene3D" id="3.40.50.1240">
    <property type="entry name" value="Phosphoglycerate mutase-like"/>
    <property type="match status" value="1"/>
</dbReference>
<comment type="caution">
    <text evidence="2">The sequence shown here is derived from an EMBL/GenBank/DDBJ whole genome shotgun (WGS) entry which is preliminary data.</text>
</comment>
<gene>
    <name evidence="2" type="ORF">GCM10008014_16470</name>
</gene>
<feature type="chain" id="PRO_5047320897" evidence="1">
    <location>
        <begin position="21"/>
        <end position="209"/>
    </location>
</feature>
<dbReference type="Proteomes" id="UP000652153">
    <property type="component" value="Unassembled WGS sequence"/>
</dbReference>
<sequence length="209" mass="22699">MYRLCVLFISLFLIVGSSYKADASEISGASLINDLQKGGYILYVRHGDATVGEDQQNFSLADCSTQRNLSALGREQAEKYGNAIRKLNISVLFPVEASPLCRTIQTAQTAFGTQNVKVNTLWLNIYKLSQTQNTESVNSTLQAFANEVEQTPPAGSNRLIVAHSFPSGVGLGELASMETVIIKPLGDHKGYQVVGTLKLEDVLQLAGMR</sequence>